<dbReference type="PANTHER" id="PTHR11839:SF31">
    <property type="entry name" value="ADP-RIBOSE PYROPHOSPHATASE"/>
    <property type="match status" value="1"/>
</dbReference>
<dbReference type="Proteomes" id="UP001529338">
    <property type="component" value="Unassembled WGS sequence"/>
</dbReference>
<dbReference type="PANTHER" id="PTHR11839">
    <property type="entry name" value="UDP/ADP-SUGAR PYROPHOSPHATASE"/>
    <property type="match status" value="1"/>
</dbReference>
<dbReference type="SUPFAM" id="SSF55811">
    <property type="entry name" value="Nudix"/>
    <property type="match status" value="1"/>
</dbReference>
<dbReference type="InterPro" id="IPR000086">
    <property type="entry name" value="NUDIX_hydrolase_dom"/>
</dbReference>
<evidence type="ECO:0000313" key="4">
    <source>
        <dbReference type="Proteomes" id="UP001529338"/>
    </source>
</evidence>
<dbReference type="EMBL" id="JAUCGQ010000003">
    <property type="protein sequence ID" value="MDM7856502.1"/>
    <property type="molecule type" value="Genomic_DNA"/>
</dbReference>
<proteinExistence type="predicted"/>
<dbReference type="GO" id="GO:0016787">
    <property type="term" value="F:hydrolase activity"/>
    <property type="evidence" value="ECO:0007669"/>
    <property type="project" value="UniProtKB-KW"/>
</dbReference>
<accession>A0ABT7SLR3</accession>
<dbReference type="PROSITE" id="PS51462">
    <property type="entry name" value="NUDIX"/>
    <property type="match status" value="1"/>
</dbReference>
<sequence length="198" mass="21422">MTVADRPTEHPVVEHTLLHRGRVWDLVSDTVDLGASQVVREYVDHPGAVAVVALDDDDRVLLLSQYRHPARAELWEPPAGLLDVDGEPPVAAAVRELAEEADLRAASWWRLVEFFTTPGGSDERIVVFLARGLTPVPDGERYERVDEEAGMVPVWVPLDDAVEAALTGRLQSPTAVTGILAAAAARARGWGTLAPVEG</sequence>
<protein>
    <submittedName>
        <fullName evidence="3">NUDIX hydrolase</fullName>
        <ecNumber evidence="3">3.6.-.-</ecNumber>
    </submittedName>
</protein>
<feature type="domain" description="Nudix hydrolase" evidence="2">
    <location>
        <begin position="43"/>
        <end position="183"/>
    </location>
</feature>
<keyword evidence="4" id="KW-1185">Reference proteome</keyword>
<dbReference type="Pfam" id="PF00293">
    <property type="entry name" value="NUDIX"/>
    <property type="match status" value="1"/>
</dbReference>
<comment type="caution">
    <text evidence="3">The sequence shown here is derived from an EMBL/GenBank/DDBJ whole genome shotgun (WGS) entry which is preliminary data.</text>
</comment>
<dbReference type="InterPro" id="IPR015797">
    <property type="entry name" value="NUDIX_hydrolase-like_dom_sf"/>
</dbReference>
<keyword evidence="1 3" id="KW-0378">Hydrolase</keyword>
<dbReference type="CDD" id="cd24158">
    <property type="entry name" value="NUDIX_ADPRase_Rv1700"/>
    <property type="match status" value="1"/>
</dbReference>
<dbReference type="EC" id="3.6.-.-" evidence="3"/>
<name>A0ABT7SLR3_9CELL</name>
<evidence type="ECO:0000313" key="3">
    <source>
        <dbReference type="EMBL" id="MDM7856502.1"/>
    </source>
</evidence>
<dbReference type="Gene3D" id="3.90.79.10">
    <property type="entry name" value="Nucleoside Triphosphate Pyrophosphohydrolase"/>
    <property type="match status" value="1"/>
</dbReference>
<dbReference type="RefSeq" id="WP_289456719.1">
    <property type="nucleotide sequence ID" value="NZ_JAUCGQ010000003.1"/>
</dbReference>
<evidence type="ECO:0000256" key="1">
    <source>
        <dbReference type="ARBA" id="ARBA00022801"/>
    </source>
</evidence>
<organism evidence="3 4">
    <name type="scientific">Cellulomonas alba</name>
    <dbReference type="NCBI Taxonomy" id="3053467"/>
    <lineage>
        <taxon>Bacteria</taxon>
        <taxon>Bacillati</taxon>
        <taxon>Actinomycetota</taxon>
        <taxon>Actinomycetes</taxon>
        <taxon>Micrococcales</taxon>
        <taxon>Cellulomonadaceae</taxon>
        <taxon>Cellulomonas</taxon>
    </lineage>
</organism>
<gene>
    <name evidence="3" type="ORF">QRT04_16305</name>
</gene>
<reference evidence="3 4" key="1">
    <citation type="submission" date="2023-06" db="EMBL/GenBank/DDBJ databases">
        <title>Cellulomonas sp. MW4 Whole genome sequence.</title>
        <authorList>
            <person name="Park S."/>
        </authorList>
    </citation>
    <scope>NUCLEOTIDE SEQUENCE [LARGE SCALE GENOMIC DNA]</scope>
    <source>
        <strain evidence="3 4">MW4</strain>
    </source>
</reference>
<evidence type="ECO:0000259" key="2">
    <source>
        <dbReference type="PROSITE" id="PS51462"/>
    </source>
</evidence>